<evidence type="ECO:0000313" key="3">
    <source>
        <dbReference type="Proteomes" id="UP001215503"/>
    </source>
</evidence>
<evidence type="ECO:0000313" key="2">
    <source>
        <dbReference type="EMBL" id="MDF2094826.1"/>
    </source>
</evidence>
<reference evidence="2 3" key="1">
    <citation type="submission" date="2023-03" db="EMBL/GenBank/DDBJ databases">
        <title>Fodinicurvata sp. CAU 1616 isolated from sea sendiment.</title>
        <authorList>
            <person name="Kim W."/>
        </authorList>
    </citation>
    <scope>NUCLEOTIDE SEQUENCE [LARGE SCALE GENOMIC DNA]</scope>
    <source>
        <strain evidence="2 3">CAU 1616</strain>
    </source>
</reference>
<dbReference type="Gene3D" id="3.20.20.70">
    <property type="entry name" value="Aldolase class I"/>
    <property type="match status" value="1"/>
</dbReference>
<protein>
    <submittedName>
        <fullName evidence="2">Phosphoenolpyruvate hydrolase family protein</fullName>
    </submittedName>
</protein>
<sequence length="276" mass="29293">MSESRSAILERFRAMIERGEPIVGGGAGTGLSAKCEEAGGIDLIVIYNSGRYRMAGRGSLAGLLAYGDANQIVMDMAREVLPVVRNTPVLAGVNGTDPFRDMDVFLDEVKRVGFAGVQNFPTVGIIDGTFRANLEETGMSYGLEVDMIAKARGKDLLTTPYVFNADEAAAMAKAGADIVVCHMGLTTGGSIGAETALKLEDCPALVDEWAEAALKVNSEVIVLVHGGPVANPEDAEYVLKNTAACHGFYGASSMERLPTEVALTEQTRRFKQVKGK</sequence>
<dbReference type="InterPro" id="IPR015813">
    <property type="entry name" value="Pyrv/PenolPyrv_kinase-like_dom"/>
</dbReference>
<dbReference type="Pfam" id="PF09370">
    <property type="entry name" value="PEP_hydrolase"/>
    <property type="match status" value="1"/>
</dbReference>
<dbReference type="Gene3D" id="1.20.5.460">
    <property type="entry name" value="Single helix bin"/>
    <property type="match status" value="1"/>
</dbReference>
<dbReference type="Proteomes" id="UP001215503">
    <property type="component" value="Unassembled WGS sequence"/>
</dbReference>
<gene>
    <name evidence="2" type="ORF">P2G67_02410</name>
</gene>
<proteinExistence type="predicted"/>
<accession>A0ABT5YJ34</accession>
<dbReference type="InterPro" id="IPR013785">
    <property type="entry name" value="Aldolase_TIM"/>
</dbReference>
<dbReference type="RefSeq" id="WP_275819654.1">
    <property type="nucleotide sequence ID" value="NZ_JARHUD010000001.1"/>
</dbReference>
<dbReference type="InterPro" id="IPR051353">
    <property type="entry name" value="Tobamovirus_resist_UPF0261"/>
</dbReference>
<dbReference type="PANTHER" id="PTHR31862">
    <property type="entry name" value="UPF0261 DOMAIN PROTEIN (AFU_ORTHOLOGUE AFUA_1G10120)"/>
    <property type="match status" value="1"/>
</dbReference>
<dbReference type="PANTHER" id="PTHR31862:SF1">
    <property type="entry name" value="UPF0261 DOMAIN PROTEIN (AFU_ORTHOLOGUE AFUA_1G10120)"/>
    <property type="match status" value="1"/>
</dbReference>
<dbReference type="PIRSF" id="PIRSF034452">
    <property type="entry name" value="TIM-br_sig_trnsd"/>
    <property type="match status" value="1"/>
</dbReference>
<dbReference type="GO" id="GO:0016787">
    <property type="term" value="F:hydrolase activity"/>
    <property type="evidence" value="ECO:0007669"/>
    <property type="project" value="UniProtKB-KW"/>
</dbReference>
<name>A0ABT5YJ34_9PROT</name>
<dbReference type="InterPro" id="IPR009215">
    <property type="entry name" value="TIM-br_IGPS-like"/>
</dbReference>
<keyword evidence="3" id="KW-1185">Reference proteome</keyword>
<organism evidence="2 3">
    <name type="scientific">Aquibaculum arenosum</name>
    <dbReference type="NCBI Taxonomy" id="3032591"/>
    <lineage>
        <taxon>Bacteria</taxon>
        <taxon>Pseudomonadati</taxon>
        <taxon>Pseudomonadota</taxon>
        <taxon>Alphaproteobacteria</taxon>
        <taxon>Rhodospirillales</taxon>
        <taxon>Rhodovibrionaceae</taxon>
        <taxon>Aquibaculum</taxon>
    </lineage>
</organism>
<comment type="caution">
    <text evidence="2">The sequence shown here is derived from an EMBL/GenBank/DDBJ whole genome shotgun (WGS) entry which is preliminary data.</text>
</comment>
<feature type="domain" description="TIM-barrel" evidence="1">
    <location>
        <begin position="8"/>
        <end position="273"/>
    </location>
</feature>
<dbReference type="EMBL" id="JARHUD010000001">
    <property type="protein sequence ID" value="MDF2094826.1"/>
    <property type="molecule type" value="Genomic_DNA"/>
</dbReference>
<evidence type="ECO:0000259" key="1">
    <source>
        <dbReference type="Pfam" id="PF09370"/>
    </source>
</evidence>
<dbReference type="SUPFAM" id="SSF51621">
    <property type="entry name" value="Phosphoenolpyruvate/pyruvate domain"/>
    <property type="match status" value="1"/>
</dbReference>
<keyword evidence="2" id="KW-0378">Hydrolase</keyword>